<reference evidence="4" key="1">
    <citation type="submission" date="2021-01" db="EMBL/GenBank/DDBJ databases">
        <authorList>
            <person name="Corre E."/>
            <person name="Pelletier E."/>
            <person name="Niang G."/>
            <person name="Scheremetjew M."/>
            <person name="Finn R."/>
            <person name="Kale V."/>
            <person name="Holt S."/>
            <person name="Cochrane G."/>
            <person name="Meng A."/>
            <person name="Brown T."/>
            <person name="Cohen L."/>
        </authorList>
    </citation>
    <scope>NUCLEOTIDE SEQUENCE</scope>
    <source>
        <strain evidence="4">CCMP1413</strain>
    </source>
</reference>
<name>A0A7R9TVZ0_9VIRI</name>
<dbReference type="HAMAP" id="MF_01366">
    <property type="entry name" value="Ribosomal_uL13"/>
    <property type="match status" value="1"/>
</dbReference>
<dbReference type="PANTHER" id="PTHR11545:SF3">
    <property type="entry name" value="LARGE RIBOSOMAL SUBUNIT PROTEIN UL13"/>
    <property type="match status" value="1"/>
</dbReference>
<dbReference type="SUPFAM" id="SSF52161">
    <property type="entry name" value="Ribosomal protein L13"/>
    <property type="match status" value="1"/>
</dbReference>
<dbReference type="FunFam" id="3.90.1180.10:FF:000002">
    <property type="entry name" value="60S ribosomal protein L16"/>
    <property type="match status" value="1"/>
</dbReference>
<organism evidence="4">
    <name type="scientific">Prasinoderma coloniale</name>
    <dbReference type="NCBI Taxonomy" id="156133"/>
    <lineage>
        <taxon>Eukaryota</taxon>
        <taxon>Viridiplantae</taxon>
        <taxon>Prasinodermophyta</taxon>
        <taxon>Prasinodermophyceae</taxon>
        <taxon>Prasinodermales</taxon>
        <taxon>Prasinodermaceae</taxon>
        <taxon>Prasinoderma</taxon>
    </lineage>
</organism>
<evidence type="ECO:0000256" key="3">
    <source>
        <dbReference type="ARBA" id="ARBA00023274"/>
    </source>
</evidence>
<dbReference type="Pfam" id="PF00572">
    <property type="entry name" value="Ribosomal_L13"/>
    <property type="match status" value="1"/>
</dbReference>
<evidence type="ECO:0000256" key="1">
    <source>
        <dbReference type="ARBA" id="ARBA00006227"/>
    </source>
</evidence>
<evidence type="ECO:0000256" key="2">
    <source>
        <dbReference type="ARBA" id="ARBA00022980"/>
    </source>
</evidence>
<dbReference type="GO" id="GO:0006412">
    <property type="term" value="P:translation"/>
    <property type="evidence" value="ECO:0007669"/>
    <property type="project" value="InterPro"/>
</dbReference>
<comment type="similarity">
    <text evidence="1">Belongs to the universal ribosomal protein uL13 family.</text>
</comment>
<accession>A0A7R9TVZ0</accession>
<dbReference type="InterPro" id="IPR005755">
    <property type="entry name" value="Ribosomal_uL13_euk/arc"/>
</dbReference>
<dbReference type="Gene3D" id="6.10.250.3250">
    <property type="match status" value="1"/>
</dbReference>
<dbReference type="InterPro" id="IPR005822">
    <property type="entry name" value="Ribosomal_uL13"/>
</dbReference>
<dbReference type="GO" id="GO:0017148">
    <property type="term" value="P:negative regulation of translation"/>
    <property type="evidence" value="ECO:0007669"/>
    <property type="project" value="TreeGrafter"/>
</dbReference>
<dbReference type="InterPro" id="IPR036899">
    <property type="entry name" value="Ribosomal_uL13_sf"/>
</dbReference>
<dbReference type="GO" id="GO:0003729">
    <property type="term" value="F:mRNA binding"/>
    <property type="evidence" value="ECO:0007669"/>
    <property type="project" value="TreeGrafter"/>
</dbReference>
<dbReference type="NCBIfam" id="TIGR01077">
    <property type="entry name" value="L13_A_E"/>
    <property type="match status" value="1"/>
</dbReference>
<dbReference type="Gene3D" id="3.90.1180.10">
    <property type="entry name" value="Ribosomal protein L13"/>
    <property type="match status" value="1"/>
</dbReference>
<dbReference type="GO" id="GO:0022625">
    <property type="term" value="C:cytosolic large ribosomal subunit"/>
    <property type="evidence" value="ECO:0007669"/>
    <property type="project" value="TreeGrafter"/>
</dbReference>
<proteinExistence type="inferred from homology"/>
<keyword evidence="2" id="KW-0689">Ribosomal protein</keyword>
<gene>
    <name evidence="4" type="ORF">PCOL08062_LOCUS9707</name>
</gene>
<dbReference type="GO" id="GO:0003735">
    <property type="term" value="F:structural constituent of ribosome"/>
    <property type="evidence" value="ECO:0007669"/>
    <property type="project" value="InterPro"/>
</dbReference>
<sequence length="183" mass="20838">MGEYTVIDGRGHMLGRLASIVAKQALLGKKVVVVRCEEICLSGGIVRQRERYQRYLRKKMNTNPTKGPFHFRSPSRIFWRTVRGMVPHKTKRGVAAMERVKSFEGIPAPYDTQKRMVVPDALKVLRLLPGHKFCTLARLSSEVGWNYYDTVKELEDKRKAKSAAYYAKKQELLAKRAAAIASL</sequence>
<dbReference type="EMBL" id="HBDZ01012654">
    <property type="protein sequence ID" value="CAD8246541.1"/>
    <property type="molecule type" value="Transcribed_RNA"/>
</dbReference>
<keyword evidence="3" id="KW-0687">Ribonucleoprotein</keyword>
<dbReference type="AlphaFoldDB" id="A0A7R9TVZ0"/>
<dbReference type="CDD" id="cd00392">
    <property type="entry name" value="Ribosomal_L13"/>
    <property type="match status" value="1"/>
</dbReference>
<protein>
    <recommendedName>
        <fullName evidence="5">60S ribosomal protein L13a</fullName>
    </recommendedName>
</protein>
<evidence type="ECO:0008006" key="5">
    <source>
        <dbReference type="Google" id="ProtNLM"/>
    </source>
</evidence>
<dbReference type="PANTHER" id="PTHR11545">
    <property type="entry name" value="RIBOSOMAL PROTEIN L13"/>
    <property type="match status" value="1"/>
</dbReference>
<evidence type="ECO:0000313" key="4">
    <source>
        <dbReference type="EMBL" id="CAD8246541.1"/>
    </source>
</evidence>